<reference evidence="2" key="1">
    <citation type="submission" date="2015-12" db="EMBL/GenBank/DDBJ databases">
        <authorList>
            <person name="Shamseldin A."/>
            <person name="Moawad H."/>
            <person name="Abd El-Rahim W.M."/>
            <person name="Sadowsky M.J."/>
        </authorList>
    </citation>
    <scope>NUCLEOTIDE SEQUENCE [LARGE SCALE GENOMIC DNA]</scope>
    <source>
        <strain evidence="2">JAM AC0309</strain>
    </source>
</reference>
<dbReference type="AlphaFoldDB" id="A0A0U5BPN8"/>
<organism evidence="1 2">
    <name type="scientific">Microcella alkaliphila</name>
    <dbReference type="NCBI Taxonomy" id="279828"/>
    <lineage>
        <taxon>Bacteria</taxon>
        <taxon>Bacillati</taxon>
        <taxon>Actinomycetota</taxon>
        <taxon>Actinomycetes</taxon>
        <taxon>Micrococcales</taxon>
        <taxon>Microbacteriaceae</taxon>
        <taxon>Microcella</taxon>
    </lineage>
</organism>
<dbReference type="EMBL" id="AP017315">
    <property type="protein sequence ID" value="BAU33525.1"/>
    <property type="molecule type" value="Genomic_DNA"/>
</dbReference>
<name>A0A0U5BPN8_9MICO</name>
<reference evidence="1 2" key="2">
    <citation type="submission" date="2016-01" db="EMBL/GenBank/DDBJ databases">
        <title>Microcella alkaliphila JAM AC0309 whole genome shotgun sequence.</title>
        <authorList>
            <person name="Kurata A."/>
            <person name="Hirose Y."/>
            <person name="Kishimoto N."/>
            <person name="Kobayashi T."/>
        </authorList>
    </citation>
    <scope>NUCLEOTIDE SEQUENCE [LARGE SCALE GENOMIC DNA]</scope>
    <source>
        <strain evidence="1 2">JAM AC0309</strain>
    </source>
</reference>
<dbReference type="KEGG" id="malk:MalAC0309_2694"/>
<accession>A0A0U5BPN8</accession>
<evidence type="ECO:0000313" key="2">
    <source>
        <dbReference type="Proteomes" id="UP000218965"/>
    </source>
</evidence>
<proteinExistence type="predicted"/>
<evidence type="ECO:0000313" key="1">
    <source>
        <dbReference type="EMBL" id="BAU33525.1"/>
    </source>
</evidence>
<protein>
    <submittedName>
        <fullName evidence="1">DNA phosphorothioation-dependent restriction pro tein DptG</fullName>
    </submittedName>
</protein>
<dbReference type="Proteomes" id="UP000218965">
    <property type="component" value="Chromosome"/>
</dbReference>
<dbReference type="SUPFAM" id="SSF110849">
    <property type="entry name" value="ParB/Sulfiredoxin"/>
    <property type="match status" value="1"/>
</dbReference>
<gene>
    <name evidence="1" type="ORF">MalAC0309_2694</name>
</gene>
<dbReference type="InterPro" id="IPR036086">
    <property type="entry name" value="ParB/Sulfiredoxin_sf"/>
</dbReference>
<sequence length="443" mass="49930">MKSNAFQNPVLDLERAELVNARHDLGTMSVPAWPRTDKDLRLVELEADWVRFSTLNHRTRAEQRAEVARRRDEDLFTGDPLGLKAQAAQYEILQAQDGFPELKLDLRERGQQEPAIVTADGILINGNRRAAALRSLYIDDNHLAARYVKCLVLPADATSGELIDLETELQIARDFKQEYSWINEALLIEELFERENKDFDRVAKKMHRPKAEVQSLYDKLQQVHQLVDLSGGARQHIDFNGNEAAFEELSKHIKNKQPAEAEAVRSVYFIGTLAEVPYRKLRHLRRADAASLVRQEIENEPALSPLLKVAQEDAEANASPGLLDEVLGGTQSSSPLASVLKFLATKKPDEAVQFGESRSVEVKDILDSLQSAIGAVADEAREEHRDQEFQSAPIMRVQNAIQEFQRAVMALPKAREFPDFDESAVIDRIRYLKALVDQHLSGS</sequence>